<dbReference type="RefSeq" id="WP_088256702.1">
    <property type="nucleotide sequence ID" value="NZ_NIDE01000009.1"/>
</dbReference>
<dbReference type="Proteomes" id="UP000214646">
    <property type="component" value="Unassembled WGS sequence"/>
</dbReference>
<sequence>MTPEVYDPPPDTPTPPSEPAKKTDPDSPPRGRPRNGRKRDGLSDPESVEPVLFVAEDWTDFRNLDRITTKAGVPRDLLPRVAVKELVDNALDAAGPAGTVKYGPLTADDDAFGFFVADDGAGIKGTDADLATHFSIRRPLTTSKMKLMPTRGKLGNGIRVAVGVAILGRGTVRVSTRGRTLTLVPQADDGTTRVAAGAPWDGTGTRIEVTLLDPMAELARDDDDLFRWADTAVALNRGTHFRGETSPWWYTPLGFHDLLRAAGRERVARVFKTLSGCSASRKVARLNADYPGRTCDSLTAAESSAILALARDGTKAVPPRLLGAVGPLDDYPGYKKVVGVRADADRQVPYVLEAWARRSESEEVTVCVNRTPIVTEVSLQRDDRAEYAIYGAGLSHAGIAAGQKRFGEYDVLLNVVAPDVPLMSSGKEPNLRPMAGNILAAISGAIKRLKAAVPVTPAGSSARSQKDVIRAHLPTEAARLSGDGAYQFSLRQLFYAIRPKLIAAIGREPMYERFARVVGEYEDAHGEIDGLYRDNRGTLVHPHSGTGDGLPLGTRMVAAYARPEWQFNKILYCEKEGLFPVLRHVRWPERYDCALLTSKGFASRAAHDLLARLEGGTEPITFFCIHDADGPGTVIFESLRDTLQPHGVRVVNLGLDPAEGRAMGLDVEPVARKRRKDGKPAKVVAGRYLPKADREWLQTHRIELNAMTSPQFVAWLSRKMDAHHDGKVIPPAPVVATAFEAGVRATLTRSLEAEALRRARIGERVETAIAGHRGRLDAIAARVGADLTSALGDEPTARWAAVIDRESAATAQEIANQLVGPPKTEE</sequence>
<dbReference type="InterPro" id="IPR036890">
    <property type="entry name" value="HATPase_C_sf"/>
</dbReference>
<feature type="compositionally biased region" description="Pro residues" evidence="1">
    <location>
        <begin position="1"/>
        <end position="18"/>
    </location>
</feature>
<feature type="compositionally biased region" description="Basic and acidic residues" evidence="1">
    <location>
        <begin position="19"/>
        <end position="29"/>
    </location>
</feature>
<proteinExistence type="predicted"/>
<protein>
    <recommendedName>
        <fullName evidence="2">Topoisomerase 6 subunit A/Spo11 TOPRIM domain-containing protein</fullName>
    </recommendedName>
</protein>
<evidence type="ECO:0000313" key="4">
    <source>
        <dbReference type="Proteomes" id="UP000214646"/>
    </source>
</evidence>
<dbReference type="InterPro" id="IPR034136">
    <property type="entry name" value="TOPRIM_Topo6A/Spo11"/>
</dbReference>
<dbReference type="AlphaFoldDB" id="A0A225DEA1"/>
<name>A0A225DEA1_9BACT</name>
<dbReference type="GO" id="GO:0003677">
    <property type="term" value="F:DNA binding"/>
    <property type="evidence" value="ECO:0007669"/>
    <property type="project" value="InterPro"/>
</dbReference>
<dbReference type="InterPro" id="IPR036078">
    <property type="entry name" value="Spo11/TopoVI_A_sf"/>
</dbReference>
<keyword evidence="4" id="KW-1185">Reference proteome</keyword>
<dbReference type="Gene3D" id="3.40.1360.10">
    <property type="match status" value="1"/>
</dbReference>
<dbReference type="SUPFAM" id="SSF55874">
    <property type="entry name" value="ATPase domain of HSP90 chaperone/DNA topoisomerase II/histidine kinase"/>
    <property type="match status" value="1"/>
</dbReference>
<dbReference type="EMBL" id="NIDE01000009">
    <property type="protein sequence ID" value="OWK39871.1"/>
    <property type="molecule type" value="Genomic_DNA"/>
</dbReference>
<reference evidence="4" key="1">
    <citation type="submission" date="2017-06" db="EMBL/GenBank/DDBJ databases">
        <title>Genome analysis of Fimbriiglobus ruber SP5, the first member of the order Planctomycetales with confirmed chitinolytic capability.</title>
        <authorList>
            <person name="Ravin N.V."/>
            <person name="Rakitin A.L."/>
            <person name="Ivanova A.A."/>
            <person name="Beletsky A.V."/>
            <person name="Kulichevskaya I.S."/>
            <person name="Mardanov A.V."/>
            <person name="Dedysh S.N."/>
        </authorList>
    </citation>
    <scope>NUCLEOTIDE SEQUENCE [LARGE SCALE GENOMIC DNA]</scope>
    <source>
        <strain evidence="4">SP5</strain>
    </source>
</reference>
<accession>A0A225DEA1</accession>
<feature type="domain" description="Topoisomerase 6 subunit A/Spo11 TOPRIM" evidence="2">
    <location>
        <begin position="570"/>
        <end position="639"/>
    </location>
</feature>
<dbReference type="Gene3D" id="3.30.565.10">
    <property type="entry name" value="Histidine kinase-like ATPase, C-terminal domain"/>
    <property type="match status" value="1"/>
</dbReference>
<dbReference type="Pfam" id="PF21180">
    <property type="entry name" value="TOP6A-Spo11_Toprim"/>
    <property type="match status" value="1"/>
</dbReference>
<dbReference type="OrthoDB" id="9773246at2"/>
<dbReference type="GO" id="GO:0005694">
    <property type="term" value="C:chromosome"/>
    <property type="evidence" value="ECO:0007669"/>
    <property type="project" value="InterPro"/>
</dbReference>
<evidence type="ECO:0000259" key="2">
    <source>
        <dbReference type="Pfam" id="PF21180"/>
    </source>
</evidence>
<dbReference type="Pfam" id="PF13589">
    <property type="entry name" value="HATPase_c_3"/>
    <property type="match status" value="1"/>
</dbReference>
<dbReference type="SUPFAM" id="SSF56726">
    <property type="entry name" value="DNA topoisomerase IV, alpha subunit"/>
    <property type="match status" value="1"/>
</dbReference>
<feature type="region of interest" description="Disordered" evidence="1">
    <location>
        <begin position="1"/>
        <end position="48"/>
    </location>
</feature>
<evidence type="ECO:0000256" key="1">
    <source>
        <dbReference type="SAM" id="MobiDB-lite"/>
    </source>
</evidence>
<gene>
    <name evidence="3" type="ORF">FRUB_05761</name>
</gene>
<organism evidence="3 4">
    <name type="scientific">Fimbriiglobus ruber</name>
    <dbReference type="NCBI Taxonomy" id="1908690"/>
    <lineage>
        <taxon>Bacteria</taxon>
        <taxon>Pseudomonadati</taxon>
        <taxon>Planctomycetota</taxon>
        <taxon>Planctomycetia</taxon>
        <taxon>Gemmatales</taxon>
        <taxon>Gemmataceae</taxon>
        <taxon>Fimbriiglobus</taxon>
    </lineage>
</organism>
<comment type="caution">
    <text evidence="3">The sequence shown here is derived from an EMBL/GenBank/DDBJ whole genome shotgun (WGS) entry which is preliminary data.</text>
</comment>
<evidence type="ECO:0000313" key="3">
    <source>
        <dbReference type="EMBL" id="OWK39871.1"/>
    </source>
</evidence>